<evidence type="ECO:0000313" key="4">
    <source>
        <dbReference type="Proteomes" id="UP000012283"/>
    </source>
</evidence>
<dbReference type="OrthoDB" id="2974227at2"/>
<feature type="compositionally biased region" description="Basic and acidic residues" evidence="1">
    <location>
        <begin position="113"/>
        <end position="128"/>
    </location>
</feature>
<dbReference type="STRING" id="1308866.J416_05523"/>
<dbReference type="NCBIfam" id="NF041554">
    <property type="entry name" value="SA1362_fam"/>
    <property type="match status" value="1"/>
</dbReference>
<evidence type="ECO:0000313" key="3">
    <source>
        <dbReference type="EMBL" id="ENH97447.1"/>
    </source>
</evidence>
<dbReference type="Proteomes" id="UP000012283">
    <property type="component" value="Unassembled WGS sequence"/>
</dbReference>
<dbReference type="RefSeq" id="WP_003466413.1">
    <property type="nucleotide sequence ID" value="NZ_APML01000019.1"/>
</dbReference>
<feature type="region of interest" description="Disordered" evidence="1">
    <location>
        <begin position="71"/>
        <end position="128"/>
    </location>
</feature>
<comment type="caution">
    <text evidence="3">The sequence shown here is derived from an EMBL/GenBank/DDBJ whole genome shotgun (WGS) entry which is preliminary data.</text>
</comment>
<feature type="transmembrane region" description="Helical" evidence="2">
    <location>
        <begin position="32"/>
        <end position="54"/>
    </location>
</feature>
<gene>
    <name evidence="3" type="ORF">J416_05523</name>
</gene>
<keyword evidence="2" id="KW-1133">Transmembrane helix</keyword>
<keyword evidence="4" id="KW-1185">Reference proteome</keyword>
<reference evidence="3 4" key="1">
    <citation type="submission" date="2013-03" db="EMBL/GenBank/DDBJ databases">
        <title>Draft genome sequence of Gracibacillus halophilus YIM-C55.5, a moderately halophilic and thermophilic organism from the Xiaochaidamu salt lake.</title>
        <authorList>
            <person name="Sugumar T."/>
            <person name="Polireddy D.R."/>
            <person name="Antony A."/>
            <person name="Madhava Y.R."/>
            <person name="Sivakumar N."/>
        </authorList>
    </citation>
    <scope>NUCLEOTIDE SEQUENCE [LARGE SCALE GENOMIC DNA]</scope>
    <source>
        <strain evidence="3 4">YIM-C55.5</strain>
    </source>
</reference>
<name>N4WMR3_9BACI</name>
<evidence type="ECO:0000256" key="1">
    <source>
        <dbReference type="SAM" id="MobiDB-lite"/>
    </source>
</evidence>
<dbReference type="eggNOG" id="ENOG50335N0">
    <property type="taxonomic scope" value="Bacteria"/>
</dbReference>
<dbReference type="PATRIC" id="fig|1308866.3.peg.1117"/>
<feature type="transmembrane region" description="Helical" evidence="2">
    <location>
        <begin position="7"/>
        <end position="26"/>
    </location>
</feature>
<sequence>MFQRKSAWLLYILIGLAIVGFTVSMFNNPGILIKNLLISLLIGAVIFGLIYYFFIYRRMTSNNELKKYRQAVKQSKQKYGKRPKANPVSKPSNIRKKPSIKNKPSRKHAPHLRVIDGNKQKKKDRASL</sequence>
<protein>
    <submittedName>
        <fullName evidence="3">Uncharacterized protein</fullName>
    </submittedName>
</protein>
<organism evidence="3 4">
    <name type="scientific">Gracilibacillus halophilus YIM-C55.5</name>
    <dbReference type="NCBI Taxonomy" id="1308866"/>
    <lineage>
        <taxon>Bacteria</taxon>
        <taxon>Bacillati</taxon>
        <taxon>Bacillota</taxon>
        <taxon>Bacilli</taxon>
        <taxon>Bacillales</taxon>
        <taxon>Bacillaceae</taxon>
        <taxon>Gracilibacillus</taxon>
    </lineage>
</organism>
<feature type="compositionally biased region" description="Basic residues" evidence="1">
    <location>
        <begin position="93"/>
        <end position="111"/>
    </location>
</feature>
<dbReference type="AlphaFoldDB" id="N4WMR3"/>
<dbReference type="InterPro" id="IPR048110">
    <property type="entry name" value="SA1362/YqhP-like"/>
</dbReference>
<dbReference type="EMBL" id="APML01000019">
    <property type="protein sequence ID" value="ENH97447.1"/>
    <property type="molecule type" value="Genomic_DNA"/>
</dbReference>
<evidence type="ECO:0000256" key="2">
    <source>
        <dbReference type="SAM" id="Phobius"/>
    </source>
</evidence>
<feature type="compositionally biased region" description="Basic residues" evidence="1">
    <location>
        <begin position="75"/>
        <end position="84"/>
    </location>
</feature>
<proteinExistence type="predicted"/>
<keyword evidence="2" id="KW-0812">Transmembrane</keyword>
<accession>N4WMR3</accession>
<keyword evidence="2" id="KW-0472">Membrane</keyword>